<dbReference type="RefSeq" id="WP_155035984.1">
    <property type="nucleotide sequence ID" value="NZ_JAYMMG010000004.1"/>
</dbReference>
<name>A0A7K1GM71_9FLAO</name>
<feature type="transmembrane region" description="Helical" evidence="1">
    <location>
        <begin position="5"/>
        <end position="22"/>
    </location>
</feature>
<dbReference type="OrthoDB" id="1082986at2"/>
<evidence type="ECO:0000256" key="1">
    <source>
        <dbReference type="SAM" id="Phobius"/>
    </source>
</evidence>
<dbReference type="Pfam" id="PF20619">
    <property type="entry name" value="DUF6804"/>
    <property type="match status" value="1"/>
</dbReference>
<keyword evidence="1" id="KW-0472">Membrane</keyword>
<protein>
    <submittedName>
        <fullName evidence="2">Uncharacterized protein</fullName>
    </submittedName>
</protein>
<feature type="transmembrane region" description="Helical" evidence="1">
    <location>
        <begin position="28"/>
        <end position="45"/>
    </location>
</feature>
<feature type="transmembrane region" description="Helical" evidence="1">
    <location>
        <begin position="74"/>
        <end position="93"/>
    </location>
</feature>
<dbReference type="AlphaFoldDB" id="A0A7K1GM71"/>
<proteinExistence type="predicted"/>
<evidence type="ECO:0000313" key="2">
    <source>
        <dbReference type="EMBL" id="MTH29992.1"/>
    </source>
</evidence>
<evidence type="ECO:0000313" key="3">
    <source>
        <dbReference type="Proteomes" id="UP000488936"/>
    </source>
</evidence>
<accession>A0A7K1GM71</accession>
<keyword evidence="3" id="KW-1185">Reference proteome</keyword>
<dbReference type="Proteomes" id="UP000488936">
    <property type="component" value="Unassembled WGS sequence"/>
</dbReference>
<comment type="caution">
    <text evidence="2">The sequence shown here is derived from an EMBL/GenBank/DDBJ whole genome shotgun (WGS) entry which is preliminary data.</text>
</comment>
<dbReference type="InterPro" id="IPR046548">
    <property type="entry name" value="DUF6804"/>
</dbReference>
<sequence>MEKALKIIVAFLLICTMFSLSFDLHQFVSLIAVVLLAILSYNSYVNKRPIEVITYLVFLVIFQPLYVFTLPAIVWNVIVVFVAFYLIGSCFYGSKKRENSQLKEENY</sequence>
<reference evidence="2 3" key="1">
    <citation type="journal article" date="2006" name="Int. J. Syst. Evol. Microbiol.">
        <title>Myroides pelagicus sp. nov., isolated from seawater in Thailand.</title>
        <authorList>
            <person name="Yoon J."/>
            <person name="Maneerat S."/>
            <person name="Kawai F."/>
            <person name="Yokota A."/>
        </authorList>
    </citation>
    <scope>NUCLEOTIDE SEQUENCE [LARGE SCALE GENOMIC DNA]</scope>
    <source>
        <strain evidence="2 3">SM1T</strain>
    </source>
</reference>
<keyword evidence="1" id="KW-0812">Transmembrane</keyword>
<organism evidence="2 3">
    <name type="scientific">Myroides pelagicus</name>
    <dbReference type="NCBI Taxonomy" id="270914"/>
    <lineage>
        <taxon>Bacteria</taxon>
        <taxon>Pseudomonadati</taxon>
        <taxon>Bacteroidota</taxon>
        <taxon>Flavobacteriia</taxon>
        <taxon>Flavobacteriales</taxon>
        <taxon>Flavobacteriaceae</taxon>
        <taxon>Myroides</taxon>
    </lineage>
</organism>
<dbReference type="EMBL" id="WMJY01000017">
    <property type="protein sequence ID" value="MTH29992.1"/>
    <property type="molecule type" value="Genomic_DNA"/>
</dbReference>
<keyword evidence="1" id="KW-1133">Transmembrane helix</keyword>
<gene>
    <name evidence="2" type="ORF">GJV77_08710</name>
</gene>
<feature type="transmembrane region" description="Helical" evidence="1">
    <location>
        <begin position="52"/>
        <end position="68"/>
    </location>
</feature>